<evidence type="ECO:0000313" key="2">
    <source>
        <dbReference type="EMBL" id="MFC6094244.1"/>
    </source>
</evidence>
<reference evidence="3" key="1">
    <citation type="journal article" date="2019" name="Int. J. Syst. Evol. Microbiol.">
        <title>The Global Catalogue of Microorganisms (GCM) 10K type strain sequencing project: providing services to taxonomists for standard genome sequencing and annotation.</title>
        <authorList>
            <consortium name="The Broad Institute Genomics Platform"/>
            <consortium name="The Broad Institute Genome Sequencing Center for Infectious Disease"/>
            <person name="Wu L."/>
            <person name="Ma J."/>
        </authorList>
    </citation>
    <scope>NUCLEOTIDE SEQUENCE [LARGE SCALE GENOMIC DNA]</scope>
    <source>
        <strain evidence="3">CGMCC 4.7246</strain>
    </source>
</reference>
<feature type="transmembrane region" description="Helical" evidence="1">
    <location>
        <begin position="169"/>
        <end position="190"/>
    </location>
</feature>
<name>A0ABW1PGG1_9PSEU</name>
<dbReference type="RefSeq" id="WP_380642309.1">
    <property type="nucleotide sequence ID" value="NZ_JBHSQO010000059.1"/>
</dbReference>
<keyword evidence="3" id="KW-1185">Reference proteome</keyword>
<keyword evidence="1" id="KW-1133">Transmembrane helix</keyword>
<comment type="caution">
    <text evidence="2">The sequence shown here is derived from an EMBL/GenBank/DDBJ whole genome shotgun (WGS) entry which is preliminary data.</text>
</comment>
<keyword evidence="1" id="KW-0812">Transmembrane</keyword>
<evidence type="ECO:0000313" key="3">
    <source>
        <dbReference type="Proteomes" id="UP001596220"/>
    </source>
</evidence>
<organism evidence="2 3">
    <name type="scientific">Saccharothrix lopnurensis</name>
    <dbReference type="NCBI Taxonomy" id="1670621"/>
    <lineage>
        <taxon>Bacteria</taxon>
        <taxon>Bacillati</taxon>
        <taxon>Actinomycetota</taxon>
        <taxon>Actinomycetes</taxon>
        <taxon>Pseudonocardiales</taxon>
        <taxon>Pseudonocardiaceae</taxon>
        <taxon>Saccharothrix</taxon>
    </lineage>
</organism>
<feature type="transmembrane region" description="Helical" evidence="1">
    <location>
        <begin position="238"/>
        <end position="261"/>
    </location>
</feature>
<protein>
    <submittedName>
        <fullName evidence="2">Uncharacterized protein</fullName>
    </submittedName>
</protein>
<dbReference type="EMBL" id="JBHSQO010000059">
    <property type="protein sequence ID" value="MFC6094244.1"/>
    <property type="molecule type" value="Genomic_DNA"/>
</dbReference>
<evidence type="ECO:0000256" key="1">
    <source>
        <dbReference type="SAM" id="Phobius"/>
    </source>
</evidence>
<sequence>MTTAIRLSAGPARLLPPVLPALLLLLAVLLAPVAPAKASNGLYRVDTPEFSIVEGFECAPGGHSCSVVVAGRVLTVRAELLGPCSAEYDGRSVSCRSVSEYGPAEPWVEIGSLGVSPDQAPRTPPWRDAIDRWWTIWWLGGALGLGLLMALATAVLYRGPRLPDENQAVRTLVTGVVCWLVPAAATLIVEPAGRESMVVLVLVAPHFVLLPAAVMAVWQHLAGGPQSGRLRGRLGQAAMAAVATTLYFGGGVIGFAMAAGLPD</sequence>
<accession>A0ABW1PGG1</accession>
<proteinExistence type="predicted"/>
<feature type="transmembrane region" description="Helical" evidence="1">
    <location>
        <begin position="136"/>
        <end position="157"/>
    </location>
</feature>
<gene>
    <name evidence="2" type="ORF">ACFP3R_33680</name>
</gene>
<feature type="transmembrane region" description="Helical" evidence="1">
    <location>
        <begin position="196"/>
        <end position="218"/>
    </location>
</feature>
<keyword evidence="1" id="KW-0472">Membrane</keyword>
<dbReference type="Proteomes" id="UP001596220">
    <property type="component" value="Unassembled WGS sequence"/>
</dbReference>